<dbReference type="NCBIfam" id="TIGR02807">
    <property type="entry name" value="cas6_cmx6"/>
    <property type="match status" value="1"/>
</dbReference>
<dbReference type="Pfam" id="PF09559">
    <property type="entry name" value="Cas6"/>
    <property type="match status" value="1"/>
</dbReference>
<evidence type="ECO:0000313" key="1">
    <source>
        <dbReference type="EMBL" id="AHE98847.1"/>
    </source>
</evidence>
<dbReference type="RefSeq" id="WP_025367519.1">
    <property type="nucleotide sequence ID" value="NZ_CP007029.1"/>
</dbReference>
<dbReference type="KEGG" id="tti:THITH_11965"/>
<dbReference type="Proteomes" id="UP000005289">
    <property type="component" value="Chromosome"/>
</dbReference>
<gene>
    <name evidence="1" type="ORF">THITH_11965</name>
</gene>
<dbReference type="STRING" id="713585.THITH_11965"/>
<keyword evidence="2" id="KW-1185">Reference proteome</keyword>
<dbReference type="OrthoDB" id="9779370at2"/>
<name>W0DNM2_9GAMM</name>
<accession>W0DNM2</accession>
<protein>
    <submittedName>
        <fullName evidence="1">CRISPR-associated protein</fullName>
    </submittedName>
</protein>
<reference evidence="1 2" key="1">
    <citation type="submission" date="2013-12" db="EMBL/GenBank/DDBJ databases">
        <authorList>
            <consortium name="DOE Joint Genome Institute"/>
            <person name="Muyzer G."/>
            <person name="Huntemann M."/>
            <person name="Han J."/>
            <person name="Chen A."/>
            <person name="Kyrpides N."/>
            <person name="Mavromatis K."/>
            <person name="Markowitz V."/>
            <person name="Palaniappan K."/>
            <person name="Ivanova N."/>
            <person name="Schaumberg A."/>
            <person name="Pati A."/>
            <person name="Liolios K."/>
            <person name="Nordberg H.P."/>
            <person name="Cantor M.N."/>
            <person name="Hua S.X."/>
            <person name="Woyke T."/>
        </authorList>
    </citation>
    <scope>NUCLEOTIDE SEQUENCE [LARGE SCALE GENOMIC DNA]</scope>
    <source>
        <strain evidence="1 2">ARh 1</strain>
    </source>
</reference>
<dbReference type="AlphaFoldDB" id="W0DNM2"/>
<evidence type="ECO:0000313" key="2">
    <source>
        <dbReference type="Proteomes" id="UP000005289"/>
    </source>
</evidence>
<organism evidence="1 2">
    <name type="scientific">Thioalkalivibrio paradoxus ARh 1</name>
    <dbReference type="NCBI Taxonomy" id="713585"/>
    <lineage>
        <taxon>Bacteria</taxon>
        <taxon>Pseudomonadati</taxon>
        <taxon>Pseudomonadota</taxon>
        <taxon>Gammaproteobacteria</taxon>
        <taxon>Chromatiales</taxon>
        <taxon>Ectothiorhodospiraceae</taxon>
        <taxon>Thioalkalivibrio</taxon>
    </lineage>
</organism>
<dbReference type="HOGENOM" id="CLU_096068_1_0_6"/>
<dbReference type="InterPro" id="IPR014174">
    <property type="entry name" value="CRISPR-assoc_prot_Cas6/Cmx6"/>
</dbReference>
<proteinExistence type="predicted"/>
<sequence length="226" mass="24397">MFWDDSPQDELAGLRDVVDVAYRIDCPRLPLDHAYALSTALLELLPWLGTEEHAGVHLIHGAESGNGWMRPQDPERDLLHLSRRARLRLRVPEARVDEAAALVGQTLEVSGFGVGVGAMNVIPLEPLPVVFARHVVADPEQDEAAFLAEMAAELARIGVPVSKLLSGRSHVLRVPDGLLHTRSLMVAELDPEASLRLQRSGVGSEQAMGCGLFIGHKDIAPVPGAA</sequence>
<dbReference type="EMBL" id="CP007029">
    <property type="protein sequence ID" value="AHE98847.1"/>
    <property type="molecule type" value="Genomic_DNA"/>
</dbReference>